<name>A0AAU7CND7_9BACT</name>
<gene>
    <name evidence="4" type="ORF">V5E97_12590</name>
</gene>
<feature type="region of interest" description="Disordered" evidence="2">
    <location>
        <begin position="28"/>
        <end position="56"/>
    </location>
</feature>
<dbReference type="EMBL" id="CP155447">
    <property type="protein sequence ID" value="XBH06839.1"/>
    <property type="molecule type" value="Genomic_DNA"/>
</dbReference>
<keyword evidence="1" id="KW-0175">Coiled coil</keyword>
<evidence type="ECO:0000256" key="2">
    <source>
        <dbReference type="SAM" id="MobiDB-lite"/>
    </source>
</evidence>
<feature type="chain" id="PRO_5043705831" evidence="3">
    <location>
        <begin position="28"/>
        <end position="145"/>
    </location>
</feature>
<organism evidence="4">
    <name type="scientific">Singulisphaera sp. Ch08</name>
    <dbReference type="NCBI Taxonomy" id="3120278"/>
    <lineage>
        <taxon>Bacteria</taxon>
        <taxon>Pseudomonadati</taxon>
        <taxon>Planctomycetota</taxon>
        <taxon>Planctomycetia</taxon>
        <taxon>Isosphaerales</taxon>
        <taxon>Isosphaeraceae</taxon>
        <taxon>Singulisphaera</taxon>
    </lineage>
</organism>
<dbReference type="RefSeq" id="WP_406699687.1">
    <property type="nucleotide sequence ID" value="NZ_CP155447.1"/>
</dbReference>
<feature type="compositionally biased region" description="Low complexity" evidence="2">
    <location>
        <begin position="124"/>
        <end position="136"/>
    </location>
</feature>
<evidence type="ECO:0000256" key="3">
    <source>
        <dbReference type="SAM" id="SignalP"/>
    </source>
</evidence>
<protein>
    <submittedName>
        <fullName evidence="4">Uncharacterized protein</fullName>
    </submittedName>
</protein>
<evidence type="ECO:0000256" key="1">
    <source>
        <dbReference type="SAM" id="Coils"/>
    </source>
</evidence>
<accession>A0AAU7CND7</accession>
<feature type="compositionally biased region" description="Low complexity" evidence="2">
    <location>
        <begin position="28"/>
        <end position="49"/>
    </location>
</feature>
<feature type="coiled-coil region" evidence="1">
    <location>
        <begin position="72"/>
        <end position="110"/>
    </location>
</feature>
<feature type="compositionally biased region" description="Basic and acidic residues" evidence="2">
    <location>
        <begin position="112"/>
        <end position="123"/>
    </location>
</feature>
<feature type="signal peptide" evidence="3">
    <location>
        <begin position="1"/>
        <end position="27"/>
    </location>
</feature>
<evidence type="ECO:0000313" key="4">
    <source>
        <dbReference type="EMBL" id="XBH06839.1"/>
    </source>
</evidence>
<keyword evidence="3" id="KW-0732">Signal</keyword>
<proteinExistence type="predicted"/>
<feature type="region of interest" description="Disordered" evidence="2">
    <location>
        <begin position="112"/>
        <end position="145"/>
    </location>
</feature>
<sequence length="145" mass="15711">MILSSRLVTVGMSVVSILCLGMIPVTAQEAPPSTSTTTSSTKTEAPTAKPTSTSLRRVPTYFGQIGLTREQKDSIYQVVAKHQSRIEELKKELAEANAKMVQECETLLDDAQKKSLESRRRSAADAAKAKASAKASQPKEDKKTD</sequence>
<dbReference type="AlphaFoldDB" id="A0AAU7CND7"/>
<reference evidence="4" key="1">
    <citation type="submission" date="2024-05" db="EMBL/GenBank/DDBJ databases">
        <title>Planctomycetes of the genus Singulisphaera possess chitinolytic capabilities.</title>
        <authorList>
            <person name="Ivanova A."/>
        </authorList>
    </citation>
    <scope>NUCLEOTIDE SEQUENCE</scope>
    <source>
        <strain evidence="4">Ch08T</strain>
    </source>
</reference>